<dbReference type="RefSeq" id="WP_091373924.1">
    <property type="nucleotide sequence ID" value="NZ_LT629740.1"/>
</dbReference>
<comment type="function">
    <text evidence="1">Might have a role analogous to that of eukaryotic histone proteins.</text>
</comment>
<evidence type="ECO:0000313" key="4">
    <source>
        <dbReference type="Proteomes" id="UP000199679"/>
    </source>
</evidence>
<evidence type="ECO:0000256" key="1">
    <source>
        <dbReference type="ARBA" id="ARBA00002333"/>
    </source>
</evidence>
<dbReference type="STRING" id="652787.SAMN05216490_2834"/>
<name>A0A1H1YSI9_MUCMA</name>
<evidence type="ECO:0008006" key="5">
    <source>
        <dbReference type="Google" id="ProtNLM"/>
    </source>
</evidence>
<dbReference type="GO" id="GO:0030527">
    <property type="term" value="F:structural constituent of chromatin"/>
    <property type="evidence" value="ECO:0007669"/>
    <property type="project" value="InterPro"/>
</dbReference>
<proteinExistence type="inferred from homology"/>
<dbReference type="EMBL" id="LT629740">
    <property type="protein sequence ID" value="SDT24343.1"/>
    <property type="molecule type" value="Genomic_DNA"/>
</dbReference>
<comment type="similarity">
    <text evidence="2">Belongs to the histone H1/H5 family. HCT subfamily.</text>
</comment>
<dbReference type="Pfam" id="PF07432">
    <property type="entry name" value="Hc1"/>
    <property type="match status" value="1"/>
</dbReference>
<organism evidence="3 4">
    <name type="scientific">Mucilaginibacter mallensis</name>
    <dbReference type="NCBI Taxonomy" id="652787"/>
    <lineage>
        <taxon>Bacteria</taxon>
        <taxon>Pseudomonadati</taxon>
        <taxon>Bacteroidota</taxon>
        <taxon>Sphingobacteriia</taxon>
        <taxon>Sphingobacteriales</taxon>
        <taxon>Sphingobacteriaceae</taxon>
        <taxon>Mucilaginibacter</taxon>
    </lineage>
</organism>
<sequence>MDNFKILKELIATAEKDAASFYEKGNSAAGTRLRLTLQQVKVSATAIRQEIVEKKRRK</sequence>
<reference evidence="3 4" key="1">
    <citation type="submission" date="2016-10" db="EMBL/GenBank/DDBJ databases">
        <authorList>
            <person name="de Groot N.N."/>
        </authorList>
    </citation>
    <scope>NUCLEOTIDE SEQUENCE [LARGE SCALE GENOMIC DNA]</scope>
    <source>
        <strain evidence="3 4">MP1X4</strain>
    </source>
</reference>
<dbReference type="GO" id="GO:0003677">
    <property type="term" value="F:DNA binding"/>
    <property type="evidence" value="ECO:0007669"/>
    <property type="project" value="InterPro"/>
</dbReference>
<dbReference type="AlphaFoldDB" id="A0A1H1YSI9"/>
<protein>
    <recommendedName>
        <fullName evidence="5">Histone H1-like protein Hc1</fullName>
    </recommendedName>
</protein>
<evidence type="ECO:0000313" key="3">
    <source>
        <dbReference type="EMBL" id="SDT24343.1"/>
    </source>
</evidence>
<evidence type="ECO:0000256" key="2">
    <source>
        <dbReference type="ARBA" id="ARBA00008424"/>
    </source>
</evidence>
<dbReference type="Proteomes" id="UP000199679">
    <property type="component" value="Chromosome I"/>
</dbReference>
<keyword evidence="4" id="KW-1185">Reference proteome</keyword>
<dbReference type="OrthoDB" id="9808717at2"/>
<accession>A0A1H1YSI9</accession>
<gene>
    <name evidence="3" type="ORF">SAMN05216490_2834</name>
</gene>
<dbReference type="InterPro" id="IPR010886">
    <property type="entry name" value="Hc1"/>
</dbReference>